<dbReference type="GO" id="GO:0003723">
    <property type="term" value="F:RNA binding"/>
    <property type="evidence" value="ECO:0007669"/>
    <property type="project" value="InterPro"/>
</dbReference>
<dbReference type="InterPro" id="IPR032867">
    <property type="entry name" value="DYW_dom"/>
</dbReference>
<dbReference type="InterPro" id="IPR002885">
    <property type="entry name" value="PPR_rpt"/>
</dbReference>
<keyword evidence="2" id="KW-0677">Repeat</keyword>
<dbReference type="STRING" id="429701.A0A2G9H525"/>
<dbReference type="InterPro" id="IPR011990">
    <property type="entry name" value="TPR-like_helical_dom_sf"/>
</dbReference>
<accession>A0A2G9H525</accession>
<dbReference type="Proteomes" id="UP000231279">
    <property type="component" value="Unassembled WGS sequence"/>
</dbReference>
<reference evidence="7" key="1">
    <citation type="journal article" date="2018" name="Gigascience">
        <title>Genome assembly of the Pink Ipe (Handroanthus impetiginosus, Bignoniaceae), a highly valued, ecologically keystone Neotropical timber forest tree.</title>
        <authorList>
            <person name="Silva-Junior O.B."/>
            <person name="Grattapaglia D."/>
            <person name="Novaes E."/>
            <person name="Collevatti R.G."/>
        </authorList>
    </citation>
    <scope>NUCLEOTIDE SEQUENCE [LARGE SCALE GENOMIC DNA]</scope>
    <source>
        <strain evidence="7">cv. UFG-1</strain>
    </source>
</reference>
<comment type="similarity">
    <text evidence="1">Belongs to the PPR family. PCMP-H subfamily.</text>
</comment>
<keyword evidence="7" id="KW-1185">Reference proteome</keyword>
<evidence type="ECO:0000259" key="5">
    <source>
        <dbReference type="Pfam" id="PF14432"/>
    </source>
</evidence>
<dbReference type="Pfam" id="PF14432">
    <property type="entry name" value="DYW_deaminase"/>
    <property type="match status" value="1"/>
</dbReference>
<evidence type="ECO:0000256" key="2">
    <source>
        <dbReference type="ARBA" id="ARBA00022737"/>
    </source>
</evidence>
<comment type="similarity">
    <text evidence="3">Belongs to the PPR family. PCMP-E subfamily.</text>
</comment>
<feature type="repeat" description="PPR" evidence="4">
    <location>
        <begin position="358"/>
        <end position="392"/>
    </location>
</feature>
<dbReference type="AlphaFoldDB" id="A0A2G9H525"/>
<dbReference type="PANTHER" id="PTHR47926:SF344">
    <property type="entry name" value="OS07G0636900 PROTEIN"/>
    <property type="match status" value="1"/>
</dbReference>
<feature type="repeat" description="PPR" evidence="4">
    <location>
        <begin position="559"/>
        <end position="593"/>
    </location>
</feature>
<feature type="repeat" description="PPR" evidence="4">
    <location>
        <begin position="257"/>
        <end position="291"/>
    </location>
</feature>
<evidence type="ECO:0000256" key="4">
    <source>
        <dbReference type="PROSITE-ProRule" id="PRU00708"/>
    </source>
</evidence>
<feature type="domain" description="DYW" evidence="5">
    <location>
        <begin position="875"/>
        <end position="960"/>
    </location>
</feature>
<gene>
    <name evidence="6" type="ORF">CDL12_14775</name>
</gene>
<dbReference type="Pfam" id="PF01535">
    <property type="entry name" value="PPR"/>
    <property type="match status" value="2"/>
</dbReference>
<comment type="caution">
    <text evidence="6">The sequence shown here is derived from an EMBL/GenBank/DDBJ whole genome shotgun (WGS) entry which is preliminary data.</text>
</comment>
<evidence type="ECO:0000313" key="7">
    <source>
        <dbReference type="Proteomes" id="UP000231279"/>
    </source>
</evidence>
<proteinExistence type="inferred from homology"/>
<dbReference type="FunFam" id="1.25.40.10:FF:000196">
    <property type="entry name" value="Pentatricopeptide repeat-containing protein At4g14850"/>
    <property type="match status" value="1"/>
</dbReference>
<dbReference type="OrthoDB" id="1902591at2759"/>
<dbReference type="FunFam" id="1.25.40.10:FF:000205">
    <property type="entry name" value="Pentatricopeptide repeat-containing protein, mitochondrial"/>
    <property type="match status" value="1"/>
</dbReference>
<protein>
    <recommendedName>
        <fullName evidence="5">DYW domain-containing protein</fullName>
    </recommendedName>
</protein>
<organism evidence="6 7">
    <name type="scientific">Handroanthus impetiginosus</name>
    <dbReference type="NCBI Taxonomy" id="429701"/>
    <lineage>
        <taxon>Eukaryota</taxon>
        <taxon>Viridiplantae</taxon>
        <taxon>Streptophyta</taxon>
        <taxon>Embryophyta</taxon>
        <taxon>Tracheophyta</taxon>
        <taxon>Spermatophyta</taxon>
        <taxon>Magnoliopsida</taxon>
        <taxon>eudicotyledons</taxon>
        <taxon>Gunneridae</taxon>
        <taxon>Pentapetalae</taxon>
        <taxon>asterids</taxon>
        <taxon>lamiids</taxon>
        <taxon>Lamiales</taxon>
        <taxon>Bignoniaceae</taxon>
        <taxon>Crescentiina</taxon>
        <taxon>Tabebuia alliance</taxon>
        <taxon>Handroanthus</taxon>
    </lineage>
</organism>
<evidence type="ECO:0000256" key="3">
    <source>
        <dbReference type="ARBA" id="ARBA00061659"/>
    </source>
</evidence>
<dbReference type="GO" id="GO:0008270">
    <property type="term" value="F:zinc ion binding"/>
    <property type="evidence" value="ECO:0007669"/>
    <property type="project" value="InterPro"/>
</dbReference>
<dbReference type="Pfam" id="PF13041">
    <property type="entry name" value="PPR_2"/>
    <property type="match status" value="5"/>
</dbReference>
<dbReference type="FunFam" id="1.25.40.10:FF:000073">
    <property type="entry name" value="Pentatricopeptide repeat-containing protein chloroplastic"/>
    <property type="match status" value="1"/>
</dbReference>
<name>A0A2G9H525_9LAMI</name>
<evidence type="ECO:0000256" key="1">
    <source>
        <dbReference type="ARBA" id="ARBA00006643"/>
    </source>
</evidence>
<feature type="repeat" description="PPR" evidence="4">
    <location>
        <begin position="156"/>
        <end position="190"/>
    </location>
</feature>
<dbReference type="FunFam" id="1.25.40.10:FF:000366">
    <property type="entry name" value="Pentatricopeptide (PPR) repeat-containing protein"/>
    <property type="match status" value="1"/>
</dbReference>
<dbReference type="InterPro" id="IPR046960">
    <property type="entry name" value="PPR_At4g14850-like_plant"/>
</dbReference>
<dbReference type="Gene3D" id="1.25.40.10">
    <property type="entry name" value="Tetratricopeptide repeat domain"/>
    <property type="match status" value="6"/>
</dbReference>
<dbReference type="InterPro" id="IPR046848">
    <property type="entry name" value="E_motif"/>
</dbReference>
<dbReference type="FunFam" id="1.25.40.10:FF:000344">
    <property type="entry name" value="Pentatricopeptide repeat-containing protein"/>
    <property type="match status" value="1"/>
</dbReference>
<dbReference type="PANTHER" id="PTHR47926">
    <property type="entry name" value="PENTATRICOPEPTIDE REPEAT-CONTAINING PROTEIN"/>
    <property type="match status" value="1"/>
</dbReference>
<dbReference type="GO" id="GO:0009451">
    <property type="term" value="P:RNA modification"/>
    <property type="evidence" value="ECO:0007669"/>
    <property type="project" value="InterPro"/>
</dbReference>
<dbReference type="Pfam" id="PF20431">
    <property type="entry name" value="E_motif"/>
    <property type="match status" value="1"/>
</dbReference>
<dbReference type="PROSITE" id="PS51375">
    <property type="entry name" value="PPR"/>
    <property type="match status" value="5"/>
</dbReference>
<dbReference type="NCBIfam" id="TIGR00756">
    <property type="entry name" value="PPR"/>
    <property type="match status" value="3"/>
</dbReference>
<evidence type="ECO:0000313" key="6">
    <source>
        <dbReference type="EMBL" id="PIN12622.1"/>
    </source>
</evidence>
<dbReference type="GO" id="GO:0005739">
    <property type="term" value="C:mitochondrion"/>
    <property type="evidence" value="ECO:0007669"/>
    <property type="project" value="UniProtKB-ARBA"/>
</dbReference>
<dbReference type="EMBL" id="NKXS01002651">
    <property type="protein sequence ID" value="PIN12622.1"/>
    <property type="molecule type" value="Genomic_DNA"/>
</dbReference>
<sequence>MGCDFASSQMRTSSLTVFKGMLSTFHGAPIRRSTLCPNCFQSSFSTAVLRTKNRSNSEFSYRRNQKMIRPSYGCKEPPTCSLEVSVGKGKLKWYSEKLRNSEAELRLSEGKVLHGCIIRSGTEPDLHLWVSLINFYAKCGALELSRNVFDQMPMRDVVSWTAFISGFVAQGRGVESVELFSEMRREDVRPNEFTLATVLKGCLMSLDVEFGKQVHAEAVKIGNLSDVYIGSALIDLYSKCGEIEYAYDVFCVMPEKNAVLWNALLNGYAQVGHGEAVLRLFCKLTEPEVRFSNYTLSIVLKGIASFGDVRAGQAVHSIVIKVGGELDDFVRCSLLNMYSKCGVANDAFEVFKTINDLDIVAWSSIISVLDQQGLKEEAAKLFCLMRHSNVRPNQFTFSSLVSAATDLGDLRYGQSIHACAYKFGIESDDLVSNALIGMYMKFRLNYDGYRIFSKMTNRDVVSWNAFLSGFHDDTCNQGIRIFNQMITEGFKPNMYTFISTLRSCSSSLNIEFGKQVHSHIIKDSFVNHGYVGTALIDMYAKCGCMEDVETIFSRLNERDVFTWTVIISGYSQTNQGEKAAHYFNQMRREGVIPNDFTLASCLRGCSGIASLENGRQLHSLAIKAGQSNDVFVASSLVDMYGKCGCIDDAEALFNVVESHDTVLWNTIICGYSQHGDGRKALLAFRKMLDNGFLPNGVTFVGILSACNHMGLVEEGRKHFYLMSESYGITPSIEHYACMVDILGRAGKFDEVESLIENMELTPNALIWENVLGACGIHGNVELGEKVAEKLFQIDPKTDSNYILLSNLYASRGRWNDVSKVRISMSHKGIKKEPGCSWVIVDAKVHVFLSQDATHPRLSDIHQKLEELGQRAAEAGYAPNTKYVLHNVTENEKRDNLLHHSERLALSFALLSKVNGGKIRIFKNLRICGDCHEFMKFVSGTINQEIVVRDTNRFHHFCDGLLRPKVPVMEVIELRQRLVRMARKEADKDLLTEFEKFTLEGLPFKSEEAALIRYSFFCW</sequence>
<dbReference type="FunFam" id="1.25.40.10:FF:000144">
    <property type="entry name" value="Pentatricopeptide repeat-containing protein, mitochondrial"/>
    <property type="match status" value="1"/>
</dbReference>
<feature type="repeat" description="PPR" evidence="4">
    <location>
        <begin position="660"/>
        <end position="694"/>
    </location>
</feature>